<dbReference type="EMBL" id="CP012850">
    <property type="protein sequence ID" value="ALI36743.1"/>
    <property type="molecule type" value="Genomic_DNA"/>
</dbReference>
<dbReference type="AlphaFoldDB" id="A0A654M2C9"/>
<sequence length="132" mass="15186">MKVLIKHDRLDYKTIYDFIMGLDPTIRFVGLIDDMGRLVYGGMRSGKISLESETESVKIYMEFALISKLHTDFDSKLGEVVYSLTVRRKIKMLSFPINGHIIRLSLEKEADHEKIVNAVLAYISEFDQKPTV</sequence>
<reference evidence="2" key="1">
    <citation type="submission" date="2015-10" db="EMBL/GenBank/DDBJ databases">
        <title>Niche specialization of a soil ammonia-oxidizing archaeon, Candidatus Nitrosocosmicus oleophilus.</title>
        <authorList>
            <person name="Jung M.-Y."/>
            <person name="Rhee S.-K."/>
        </authorList>
    </citation>
    <scope>NUCLEOTIDE SEQUENCE [LARGE SCALE GENOMIC DNA]</scope>
    <source>
        <strain evidence="2">MY3</strain>
    </source>
</reference>
<name>A0A654M2C9_9ARCH</name>
<proteinExistence type="predicted"/>
<accession>A0A654M2C9</accession>
<evidence type="ECO:0008006" key="3">
    <source>
        <dbReference type="Google" id="ProtNLM"/>
    </source>
</evidence>
<evidence type="ECO:0000313" key="2">
    <source>
        <dbReference type="Proteomes" id="UP000058925"/>
    </source>
</evidence>
<evidence type="ECO:0000313" key="1">
    <source>
        <dbReference type="EMBL" id="ALI36743.1"/>
    </source>
</evidence>
<gene>
    <name evidence="1" type="ORF">NMY3_02552</name>
</gene>
<protein>
    <recommendedName>
        <fullName evidence="3">Roadblock/LC7 domain protein</fullName>
    </recommendedName>
</protein>
<dbReference type="KEGG" id="taa:NMY3_02552"/>
<keyword evidence="2" id="KW-1185">Reference proteome</keyword>
<dbReference type="Pfam" id="PF20364">
    <property type="entry name" value="DUF6659"/>
    <property type="match status" value="1"/>
</dbReference>
<organism evidence="1 2">
    <name type="scientific">Candidatus Nitrosocosmicus oleophilus</name>
    <dbReference type="NCBI Taxonomy" id="1353260"/>
    <lineage>
        <taxon>Archaea</taxon>
        <taxon>Nitrososphaerota</taxon>
        <taxon>Nitrososphaeria</taxon>
        <taxon>Nitrososphaerales</taxon>
        <taxon>Nitrososphaeraceae</taxon>
        <taxon>Candidatus Nitrosocosmicus</taxon>
    </lineage>
</organism>
<dbReference type="InterPro" id="IPR046600">
    <property type="entry name" value="DUF6659"/>
</dbReference>
<dbReference type="Proteomes" id="UP000058925">
    <property type="component" value="Chromosome"/>
</dbReference>